<dbReference type="SUPFAM" id="SSF47769">
    <property type="entry name" value="SAM/Pointed domain"/>
    <property type="match status" value="1"/>
</dbReference>
<dbReference type="Proteomes" id="UP000677054">
    <property type="component" value="Unassembled WGS sequence"/>
</dbReference>
<dbReference type="Pfam" id="PF00595">
    <property type="entry name" value="PDZ"/>
    <property type="match status" value="1"/>
</dbReference>
<evidence type="ECO:0000256" key="4">
    <source>
        <dbReference type="PROSITE-ProRule" id="PRU00023"/>
    </source>
</evidence>
<feature type="compositionally biased region" description="Polar residues" evidence="6">
    <location>
        <begin position="1095"/>
        <end position="1109"/>
    </location>
</feature>
<dbReference type="SMART" id="SM00248">
    <property type="entry name" value="ANK"/>
    <property type="match status" value="5"/>
</dbReference>
<dbReference type="PROSITE" id="PS50297">
    <property type="entry name" value="ANK_REP_REGION"/>
    <property type="match status" value="3"/>
</dbReference>
<feature type="compositionally biased region" description="Basic and acidic residues" evidence="6">
    <location>
        <begin position="1124"/>
        <end position="1143"/>
    </location>
</feature>
<keyword evidence="11" id="KW-1185">Reference proteome</keyword>
<feature type="compositionally biased region" description="Polar residues" evidence="6">
    <location>
        <begin position="918"/>
        <end position="933"/>
    </location>
</feature>
<feature type="region of interest" description="Disordered" evidence="6">
    <location>
        <begin position="488"/>
        <end position="507"/>
    </location>
</feature>
<dbReference type="InterPro" id="IPR002110">
    <property type="entry name" value="Ankyrin_rpt"/>
</dbReference>
<evidence type="ECO:0000256" key="3">
    <source>
        <dbReference type="ARBA" id="ARBA00034105"/>
    </source>
</evidence>
<dbReference type="SUPFAM" id="SSF50044">
    <property type="entry name" value="SH3-domain"/>
    <property type="match status" value="1"/>
</dbReference>
<dbReference type="SMART" id="SM00326">
    <property type="entry name" value="SH3"/>
    <property type="match status" value="1"/>
</dbReference>
<dbReference type="SUPFAM" id="SSF48403">
    <property type="entry name" value="Ankyrin repeat"/>
    <property type="match status" value="1"/>
</dbReference>
<dbReference type="EMBL" id="LR900277">
    <property type="protein sequence ID" value="CAD7245021.1"/>
    <property type="molecule type" value="Genomic_DNA"/>
</dbReference>
<feature type="repeat" description="ANK" evidence="4">
    <location>
        <begin position="233"/>
        <end position="265"/>
    </location>
</feature>
<dbReference type="PANTHER" id="PTHR24135">
    <property type="entry name" value="SH3 AND MULTIPLE ANKYRIN REPEAT DOMAINS PROTEIN"/>
    <property type="match status" value="1"/>
</dbReference>
<dbReference type="SUPFAM" id="SSF50156">
    <property type="entry name" value="PDZ domain-like"/>
    <property type="match status" value="1"/>
</dbReference>
<feature type="region of interest" description="Disordered" evidence="6">
    <location>
        <begin position="1256"/>
        <end position="1330"/>
    </location>
</feature>
<feature type="compositionally biased region" description="Low complexity" evidence="6">
    <location>
        <begin position="378"/>
        <end position="401"/>
    </location>
</feature>
<dbReference type="InterPro" id="IPR051569">
    <property type="entry name" value="SHANK"/>
</dbReference>
<keyword evidence="1 5" id="KW-0728">SH3 domain</keyword>
<feature type="compositionally biased region" description="Pro residues" evidence="6">
    <location>
        <begin position="1437"/>
        <end position="1447"/>
    </location>
</feature>
<dbReference type="OrthoDB" id="445896at2759"/>
<feature type="compositionally biased region" description="Pro residues" evidence="6">
    <location>
        <begin position="894"/>
        <end position="906"/>
    </location>
</feature>
<feature type="compositionally biased region" description="Polar residues" evidence="6">
    <location>
        <begin position="1067"/>
        <end position="1077"/>
    </location>
</feature>
<feature type="repeat" description="ANK" evidence="4">
    <location>
        <begin position="200"/>
        <end position="232"/>
    </location>
</feature>
<dbReference type="SMART" id="SM00228">
    <property type="entry name" value="PDZ"/>
    <property type="match status" value="1"/>
</dbReference>
<dbReference type="GO" id="GO:0043197">
    <property type="term" value="C:dendritic spine"/>
    <property type="evidence" value="ECO:0007669"/>
    <property type="project" value="TreeGrafter"/>
</dbReference>
<proteinExistence type="predicted"/>
<dbReference type="PROSITE" id="PS50105">
    <property type="entry name" value="SAM_DOMAIN"/>
    <property type="match status" value="1"/>
</dbReference>
<feature type="domain" description="SH3" evidence="7">
    <location>
        <begin position="426"/>
        <end position="485"/>
    </location>
</feature>
<dbReference type="Gene3D" id="1.25.40.20">
    <property type="entry name" value="Ankyrin repeat-containing domain"/>
    <property type="match status" value="2"/>
</dbReference>
<feature type="compositionally biased region" description="Basic and acidic residues" evidence="6">
    <location>
        <begin position="1030"/>
        <end position="1047"/>
    </location>
</feature>
<dbReference type="InterPro" id="IPR001660">
    <property type="entry name" value="SAM"/>
</dbReference>
<feature type="compositionally biased region" description="Polar residues" evidence="6">
    <location>
        <begin position="995"/>
        <end position="1025"/>
    </location>
</feature>
<feature type="domain" description="SAM" evidence="8">
    <location>
        <begin position="1462"/>
        <end position="1525"/>
    </location>
</feature>
<evidence type="ECO:0000256" key="1">
    <source>
        <dbReference type="ARBA" id="ARBA00022443"/>
    </source>
</evidence>
<dbReference type="Pfam" id="PF07653">
    <property type="entry name" value="SH3_2"/>
    <property type="match status" value="1"/>
</dbReference>
<feature type="compositionally biased region" description="Basic and acidic residues" evidence="6">
    <location>
        <begin position="1276"/>
        <end position="1285"/>
    </location>
</feature>
<feature type="compositionally biased region" description="Low complexity" evidence="6">
    <location>
        <begin position="1184"/>
        <end position="1195"/>
    </location>
</feature>
<accession>A0A7R8X744</accession>
<feature type="region of interest" description="Disordered" evidence="6">
    <location>
        <begin position="1412"/>
        <end position="1452"/>
    </location>
</feature>
<dbReference type="InterPro" id="IPR036770">
    <property type="entry name" value="Ankyrin_rpt-contain_sf"/>
</dbReference>
<organism evidence="10">
    <name type="scientific">Darwinula stevensoni</name>
    <dbReference type="NCBI Taxonomy" id="69355"/>
    <lineage>
        <taxon>Eukaryota</taxon>
        <taxon>Metazoa</taxon>
        <taxon>Ecdysozoa</taxon>
        <taxon>Arthropoda</taxon>
        <taxon>Crustacea</taxon>
        <taxon>Oligostraca</taxon>
        <taxon>Ostracoda</taxon>
        <taxon>Podocopa</taxon>
        <taxon>Podocopida</taxon>
        <taxon>Darwinulocopina</taxon>
        <taxon>Darwinuloidea</taxon>
        <taxon>Darwinulidae</taxon>
        <taxon>Darwinula</taxon>
    </lineage>
</organism>
<evidence type="ECO:0000259" key="7">
    <source>
        <dbReference type="PROSITE" id="PS50002"/>
    </source>
</evidence>
<dbReference type="Gene3D" id="2.30.30.40">
    <property type="entry name" value="SH3 Domains"/>
    <property type="match status" value="1"/>
</dbReference>
<keyword evidence="4" id="KW-0040">ANK repeat</keyword>
<evidence type="ECO:0000313" key="10">
    <source>
        <dbReference type="EMBL" id="CAD7245021.1"/>
    </source>
</evidence>
<dbReference type="InterPro" id="IPR036034">
    <property type="entry name" value="PDZ_sf"/>
</dbReference>
<feature type="region of interest" description="Disordered" evidence="6">
    <location>
        <begin position="708"/>
        <end position="737"/>
    </location>
</feature>
<reference evidence="10" key="1">
    <citation type="submission" date="2020-11" db="EMBL/GenBank/DDBJ databases">
        <authorList>
            <person name="Tran Van P."/>
        </authorList>
    </citation>
    <scope>NUCLEOTIDE SEQUENCE</scope>
</reference>
<dbReference type="GO" id="GO:0035255">
    <property type="term" value="F:ionotropic glutamate receptor binding"/>
    <property type="evidence" value="ECO:0007669"/>
    <property type="project" value="TreeGrafter"/>
</dbReference>
<feature type="region of interest" description="Disordered" evidence="6">
    <location>
        <begin position="296"/>
        <end position="409"/>
    </location>
</feature>
<gene>
    <name evidence="10" type="ORF">DSTB1V02_LOCUS4899</name>
</gene>
<feature type="compositionally biased region" description="Low complexity" evidence="6">
    <location>
        <begin position="1055"/>
        <end position="1066"/>
    </location>
</feature>
<name>A0A7R8X744_9CRUS</name>
<evidence type="ECO:0000256" key="6">
    <source>
        <dbReference type="SAM" id="MobiDB-lite"/>
    </source>
</evidence>
<dbReference type="InterPro" id="IPR036028">
    <property type="entry name" value="SH3-like_dom_sf"/>
</dbReference>
<feature type="compositionally biased region" description="Low complexity" evidence="6">
    <location>
        <begin position="1413"/>
        <end position="1436"/>
    </location>
</feature>
<dbReference type="InterPro" id="IPR001478">
    <property type="entry name" value="PDZ"/>
</dbReference>
<dbReference type="GO" id="GO:0014069">
    <property type="term" value="C:postsynaptic density"/>
    <property type="evidence" value="ECO:0007669"/>
    <property type="project" value="UniProtKB-SubCell"/>
</dbReference>
<evidence type="ECO:0000259" key="8">
    <source>
        <dbReference type="PROSITE" id="PS50105"/>
    </source>
</evidence>
<evidence type="ECO:0000256" key="2">
    <source>
        <dbReference type="ARBA" id="ARBA00023018"/>
    </source>
</evidence>
<feature type="region of interest" description="Disordered" evidence="6">
    <location>
        <begin position="1175"/>
        <end position="1237"/>
    </location>
</feature>
<dbReference type="PROSITE" id="PS50106">
    <property type="entry name" value="PDZ"/>
    <property type="match status" value="1"/>
</dbReference>
<dbReference type="InterPro" id="IPR001452">
    <property type="entry name" value="SH3_domain"/>
</dbReference>
<dbReference type="Pfam" id="PF00536">
    <property type="entry name" value="SAM_1"/>
    <property type="match status" value="1"/>
</dbReference>
<feature type="repeat" description="ANK" evidence="4">
    <location>
        <begin position="132"/>
        <end position="164"/>
    </location>
</feature>
<dbReference type="PROSITE" id="PS50002">
    <property type="entry name" value="SH3"/>
    <property type="match status" value="1"/>
</dbReference>
<feature type="region of interest" description="Disordered" evidence="6">
    <location>
        <begin position="947"/>
        <end position="1157"/>
    </location>
</feature>
<dbReference type="GO" id="GO:0045211">
    <property type="term" value="C:postsynaptic membrane"/>
    <property type="evidence" value="ECO:0007669"/>
    <property type="project" value="TreeGrafter"/>
</dbReference>
<feature type="region of interest" description="Disordered" evidence="6">
    <location>
        <begin position="1359"/>
        <end position="1391"/>
    </location>
</feature>
<protein>
    <recommendedName>
        <fullName evidence="12">SH3 and multiple ankyrin repeat domains protein 3</fullName>
    </recommendedName>
</protein>
<dbReference type="Gene3D" id="1.10.150.50">
    <property type="entry name" value="Transcription Factor, Ets-1"/>
    <property type="match status" value="1"/>
</dbReference>
<feature type="region of interest" description="Disordered" evidence="6">
    <location>
        <begin position="780"/>
        <end position="934"/>
    </location>
</feature>
<feature type="compositionally biased region" description="Polar residues" evidence="6">
    <location>
        <begin position="489"/>
        <end position="499"/>
    </location>
</feature>
<dbReference type="PANTHER" id="PTHR24135:SF28">
    <property type="entry name" value="LD13733P"/>
    <property type="match status" value="1"/>
</dbReference>
<keyword evidence="2" id="KW-0770">Synapse</keyword>
<dbReference type="Gene3D" id="2.30.42.10">
    <property type="match status" value="1"/>
</dbReference>
<evidence type="ECO:0008006" key="12">
    <source>
        <dbReference type="Google" id="ProtNLM"/>
    </source>
</evidence>
<evidence type="ECO:0000256" key="5">
    <source>
        <dbReference type="PROSITE-ProRule" id="PRU00192"/>
    </source>
</evidence>
<sequence length="1529" mass="165449">MSELKYKRRVYKMLKLDEKAIKSMHSRATLRRFLELVKDGNADKASKMCAKGLDPNFHCQESGEHVNEVIFLRSCLVILILGPDPANPDPQSRLEKLRRDTPLQLATGLKNPGPMLMSLVNGGALLDFRSRDGATALHRAVSRDNLPAVRTLLDLGASPNYKDLKGLTPLYYSVLNPSGEPLVCQALLHERASIGAQDAQGWHEVHQACRNGLVQHLEFLIYYGADVNAQNAPGNTPLHVCAVNGGESCARLLLFRGADKQARNFAHQTPYQVAVIAGNAKLAELIQNHRDEDIVPFRESPKYNPRRRPSTASSLSRAGSDHQLDPSGLLPPSPSPSHWSLPPLSSASSSFSDASSSTCTQDDGDNNSSIKSDKSDVVSESSGVVTSGSNSGSGDGDSSTGAVTPTESSCKIPVASHPVAGHSIAGHPVTAVCIQHYSSPDPSHLSLNVGDFVEVTGSTDSGFFEGVSGGTSGLFPAQCVQEVKLRGQTPMSASYSEPSSRMDGPRRMYDSTEVGSYSVGNARTVALHRGPRGFGFVLRGAKAQSPLVGLMPSERCPALQYLDQVDPGGVAAEAGLLRGDFLLAINDEDVSQAPHEVVVERIKESGDRVKMTVVTVLDEPREGDVETPGPRPWATLPRNINMGRSPLAPPVPRRDPRTSLSVGRARARSFVGTLSQMGEHSFLSSTLHAWVIPRPLNANPCTIPATFPRTESSRYSSTEHGDCPDTPRTATIRSRPPSRRLTANQVEEIFLAESPPSIESPSKTGKAHKVYASVAEMKRLKQARKQRSQAELTALHKSYHSSPSLNKENEGPTSLPYIPVTPTAAPISSDRRSLSQEAIPQPHDPHDPDDFPTPVADHPLLPGPESYSDDNVQYLLRRGMRKEELPRSSSVRGHPPPEYPPPPPPAGQIVCVDVSGKSGKSLSPSHGQSSEILSSFRPDSVAKLYASPVTFNPQSKTAKEKETGSAKSRSQSLPPRPNHDPVQKVPAGAERKNTTPKPQNQNLETTSGRASGNSPWAQNGHTTVRNGPRSLEERDSSFESNDGDPHTKAIHAIYQARARLRQAPQRNPSNGMSTGAPASSAVDPQFRHILEKKFASTQNQQRSGQTKMSNGAFIQDKAPAPAKVRVDLRNGVREPVAKYRPGERTTIPGEGPWQLSQEDIQRARCGLKSSKSYPADLLQEDNDNSSSGVSSDQDNACPEYVTVLHTDGTTGRARRNRHASGHEDGSETSEGSDDLGERPCYGWDSIHKSGSLTRNAVSLAKLPPPVETGETESEGEDRGFERPSDDTSSLVSSLSSLSTYSSASSTGSLGVRPKDPFGKPRNHLQTSRVRSERSIEESLLLIKQHVNSLNEVNILAGLAPPSDNDRTPGEVGGLAIAPPPEFCDTESESEASIETVISNPITHRTTIRVGYPTSSLTKSSSTSSSSLESLLDSDPAPGKPSNPPRNPPRARVGFLSKPLHEWDVWDTADWLESLFMPEYKRSFVECGIDGRRLMGLNEEALHCLGVKRSGHRLNIERSLKRFMTYRTSV</sequence>
<feature type="domain" description="PDZ" evidence="9">
    <location>
        <begin position="524"/>
        <end position="617"/>
    </location>
</feature>
<dbReference type="InterPro" id="IPR013761">
    <property type="entry name" value="SAM/pointed_sf"/>
</dbReference>
<dbReference type="Pfam" id="PF12796">
    <property type="entry name" value="Ank_2"/>
    <property type="match status" value="2"/>
</dbReference>
<dbReference type="PROSITE" id="PS50088">
    <property type="entry name" value="ANK_REPEAT"/>
    <property type="match status" value="3"/>
</dbReference>
<dbReference type="CDD" id="cd06746">
    <property type="entry name" value="PDZ_SHANK1_3-like"/>
    <property type="match status" value="1"/>
</dbReference>
<dbReference type="EMBL" id="CAJPEV010000760">
    <property type="protein sequence ID" value="CAG0888294.1"/>
    <property type="molecule type" value="Genomic_DNA"/>
</dbReference>
<feature type="compositionally biased region" description="Low complexity" evidence="6">
    <location>
        <begin position="1286"/>
        <end position="1311"/>
    </location>
</feature>
<feature type="compositionally biased region" description="Basic and acidic residues" evidence="6">
    <location>
        <begin position="1085"/>
        <end position="1094"/>
    </location>
</feature>
<evidence type="ECO:0000259" key="9">
    <source>
        <dbReference type="PROSITE" id="PS50106"/>
    </source>
</evidence>
<dbReference type="GO" id="GO:0030160">
    <property type="term" value="F:synaptic receptor adaptor activity"/>
    <property type="evidence" value="ECO:0007669"/>
    <property type="project" value="TreeGrafter"/>
</dbReference>
<feature type="region of interest" description="Disordered" evidence="6">
    <location>
        <begin position="620"/>
        <end position="662"/>
    </location>
</feature>
<feature type="compositionally biased region" description="Low complexity" evidence="6">
    <location>
        <begin position="336"/>
        <end position="357"/>
    </location>
</feature>
<evidence type="ECO:0000313" key="11">
    <source>
        <dbReference type="Proteomes" id="UP000677054"/>
    </source>
</evidence>
<dbReference type="SMART" id="SM00454">
    <property type="entry name" value="SAM"/>
    <property type="match status" value="1"/>
</dbReference>
<comment type="subcellular location">
    <subcellularLocation>
        <location evidence="3">Postsynaptic density</location>
    </subcellularLocation>
</comment>